<evidence type="ECO:0000256" key="6">
    <source>
        <dbReference type="ARBA" id="ARBA00023242"/>
    </source>
</evidence>
<keyword evidence="6" id="KW-0539">Nucleus</keyword>
<comment type="similarity">
    <text evidence="3">Belongs to the CUEDC2 family.</text>
</comment>
<dbReference type="InterPro" id="IPR039805">
    <property type="entry name" value="CUE_CUED2"/>
</dbReference>
<dbReference type="PANTHER" id="PTHR12493:SF0">
    <property type="entry name" value="CUE DOMAIN-CONTAINING PROTEIN 2"/>
    <property type="match status" value="1"/>
</dbReference>
<proteinExistence type="inferred from homology"/>
<dbReference type="OrthoDB" id="10060331at2759"/>
<dbReference type="PANTHER" id="PTHR12493">
    <property type="entry name" value="CUE DOMAIN CONTAINING 2"/>
    <property type="match status" value="1"/>
</dbReference>
<name>A0A9Q0RYM9_9DIPT</name>
<dbReference type="EMBL" id="WJQU01000003">
    <property type="protein sequence ID" value="KAJ6637306.1"/>
    <property type="molecule type" value="Genomic_DNA"/>
</dbReference>
<evidence type="ECO:0000313" key="8">
    <source>
        <dbReference type="EMBL" id="KAJ6637306.1"/>
    </source>
</evidence>
<feature type="region of interest" description="Disordered" evidence="7">
    <location>
        <begin position="116"/>
        <end position="150"/>
    </location>
</feature>
<evidence type="ECO:0000256" key="5">
    <source>
        <dbReference type="ARBA" id="ARBA00022786"/>
    </source>
</evidence>
<dbReference type="AlphaFoldDB" id="A0A9Q0RYM9"/>
<evidence type="ECO:0000313" key="9">
    <source>
        <dbReference type="Proteomes" id="UP001151699"/>
    </source>
</evidence>
<dbReference type="CDD" id="cd14367">
    <property type="entry name" value="CUE_CUED2"/>
    <property type="match status" value="1"/>
</dbReference>
<dbReference type="GO" id="GO:0005634">
    <property type="term" value="C:nucleus"/>
    <property type="evidence" value="ECO:0007669"/>
    <property type="project" value="UniProtKB-SubCell"/>
</dbReference>
<dbReference type="Proteomes" id="UP001151699">
    <property type="component" value="Chromosome X"/>
</dbReference>
<evidence type="ECO:0000256" key="7">
    <source>
        <dbReference type="SAM" id="MobiDB-lite"/>
    </source>
</evidence>
<comment type="caution">
    <text evidence="8">The sequence shown here is derived from an EMBL/GenBank/DDBJ whole genome shotgun (WGS) entry which is preliminary data.</text>
</comment>
<comment type="subcellular location">
    <subcellularLocation>
        <location evidence="2">Cytoplasm</location>
    </subcellularLocation>
    <subcellularLocation>
        <location evidence="1">Nucleus</location>
    </subcellularLocation>
</comment>
<organism evidence="8 9">
    <name type="scientific">Pseudolycoriella hygida</name>
    <dbReference type="NCBI Taxonomy" id="35572"/>
    <lineage>
        <taxon>Eukaryota</taxon>
        <taxon>Metazoa</taxon>
        <taxon>Ecdysozoa</taxon>
        <taxon>Arthropoda</taxon>
        <taxon>Hexapoda</taxon>
        <taxon>Insecta</taxon>
        <taxon>Pterygota</taxon>
        <taxon>Neoptera</taxon>
        <taxon>Endopterygota</taxon>
        <taxon>Diptera</taxon>
        <taxon>Nematocera</taxon>
        <taxon>Sciaroidea</taxon>
        <taxon>Sciaridae</taxon>
        <taxon>Pseudolycoriella</taxon>
    </lineage>
</organism>
<keyword evidence="9" id="KW-1185">Reference proteome</keyword>
<evidence type="ECO:0000256" key="1">
    <source>
        <dbReference type="ARBA" id="ARBA00004123"/>
    </source>
</evidence>
<accession>A0A9Q0RYM9</accession>
<protein>
    <submittedName>
        <fullName evidence="8">CUE domain-containing protein 2</fullName>
    </submittedName>
</protein>
<dbReference type="GO" id="GO:0005737">
    <property type="term" value="C:cytoplasm"/>
    <property type="evidence" value="ECO:0007669"/>
    <property type="project" value="UniProtKB-SubCell"/>
</dbReference>
<evidence type="ECO:0000256" key="2">
    <source>
        <dbReference type="ARBA" id="ARBA00004496"/>
    </source>
</evidence>
<keyword evidence="5" id="KW-0833">Ubl conjugation pathway</keyword>
<reference evidence="8" key="1">
    <citation type="submission" date="2022-07" db="EMBL/GenBank/DDBJ databases">
        <authorList>
            <person name="Trinca V."/>
            <person name="Uliana J.V.C."/>
            <person name="Torres T.T."/>
            <person name="Ward R.J."/>
            <person name="Monesi N."/>
        </authorList>
    </citation>
    <scope>NUCLEOTIDE SEQUENCE</scope>
    <source>
        <strain evidence="8">HSMRA1968</strain>
        <tissue evidence="8">Whole embryos</tissue>
    </source>
</reference>
<keyword evidence="4" id="KW-0963">Cytoplasm</keyword>
<gene>
    <name evidence="8" type="primary">CUEDC2</name>
    <name evidence="8" type="ORF">Bhyg_10036</name>
</gene>
<sequence>MANIEKQHEIVKTSLNKFVNEHISGADLSVVDEIVLAYVISILEEASQDPCFDIDGFIEMMSAYFPEFSKIDPASVCTWIFQLENQLSSLNKSAESQNLSLKSLSLSDIIPESKLRARPPSISDGVETSSNNAKRTQHLSETSDCGSTDSSGCDFFSDECDVLQEMFPESSFMEVKHCVTIANGDIDRATQILLDRQEAGQSLAANFTNLHAPKNQVIDDNELKNRIISRYSYVDKNAENKEYKPVIPKVEPKKLVRYRDNKIVSLKGERYTDVRRDEEAELKKPKKPICP</sequence>
<evidence type="ECO:0000256" key="4">
    <source>
        <dbReference type="ARBA" id="ARBA00022490"/>
    </source>
</evidence>
<evidence type="ECO:0000256" key="3">
    <source>
        <dbReference type="ARBA" id="ARBA00006106"/>
    </source>
</evidence>